<name>A0A5E7Y8P5_9SPHN</name>
<evidence type="ECO:0000256" key="1">
    <source>
        <dbReference type="SAM" id="MobiDB-lite"/>
    </source>
</evidence>
<dbReference type="Proteomes" id="UP000326857">
    <property type="component" value="Unassembled WGS sequence"/>
</dbReference>
<dbReference type="EMBL" id="CABVLI010000029">
    <property type="protein sequence ID" value="VVT02728.1"/>
    <property type="molecule type" value="Genomic_DNA"/>
</dbReference>
<accession>A0A5E7Y8P5</accession>
<proteinExistence type="predicted"/>
<feature type="compositionally biased region" description="Basic and acidic residues" evidence="1">
    <location>
        <begin position="10"/>
        <end position="21"/>
    </location>
</feature>
<reference evidence="2 3" key="1">
    <citation type="submission" date="2019-09" db="EMBL/GenBank/DDBJ databases">
        <authorList>
            <person name="Dittami M. S."/>
        </authorList>
    </citation>
    <scope>NUCLEOTIDE SEQUENCE [LARGE SCALE GENOMIC DNA]</scope>
    <source>
        <strain evidence="2">SPHINGO391</strain>
    </source>
</reference>
<organism evidence="2 3">
    <name type="scientific">Sphingomonas aurantiaca</name>
    <dbReference type="NCBI Taxonomy" id="185949"/>
    <lineage>
        <taxon>Bacteria</taxon>
        <taxon>Pseudomonadati</taxon>
        <taxon>Pseudomonadota</taxon>
        <taxon>Alphaproteobacteria</taxon>
        <taxon>Sphingomonadales</taxon>
        <taxon>Sphingomonadaceae</taxon>
        <taxon>Sphingomonas</taxon>
    </lineage>
</organism>
<evidence type="ECO:0000313" key="3">
    <source>
        <dbReference type="Proteomes" id="UP000326857"/>
    </source>
</evidence>
<dbReference type="AlphaFoldDB" id="A0A5E7Y8P5"/>
<feature type="region of interest" description="Disordered" evidence="1">
    <location>
        <begin position="10"/>
        <end position="80"/>
    </location>
</feature>
<gene>
    <name evidence="2" type="ORF">SPHINGO391_350417</name>
</gene>
<sequence length="113" mass="12078">MRRLLASRLVIDRGDGHEKSQDIAGGDHGLGHDGAALGRHRAGRSAAGAPGLTGPKFIGPGRTGASDRDPDAGPFTEHDAARVDGARIEMVRRHQAARFFCRQLAKRHLVPRS</sequence>
<evidence type="ECO:0000313" key="2">
    <source>
        <dbReference type="EMBL" id="VVT02728.1"/>
    </source>
</evidence>
<feature type="compositionally biased region" description="Basic and acidic residues" evidence="1">
    <location>
        <begin position="65"/>
        <end position="80"/>
    </location>
</feature>
<protein>
    <submittedName>
        <fullName evidence="2">Uncharacterized protein</fullName>
    </submittedName>
</protein>